<keyword evidence="1" id="KW-0472">Membrane</keyword>
<sequence length="740" mass="82499">MLDGFNFWRTRRRTALIAACVAAGLTLSLNISAIIYLQLRSVPNPGGEMPINPRLFLGNCSKALRLNTGIHVLINILSTIMLACSNMFMQLLLAPTRAEIDRAHRRQRFLDIGVPSLRNLLHISTRNRLVWAVLVLSSLPLHLLYNSAVYMTRPMNDINLYVVTPGFLEGETASVRNGVWMYNWRRQQNLTGLDGRKARDRKIVSQQIEGDGRFGWYGGCTTDNCSSVQQYAMQRGYSRVMSPLECLNAYSTFEGNRSDVIFVSSYDYLWNSSTAIPHFALNGSEVLITEDASKLPNRINSSLLFALELPSMFSAMGFWIDYGWLCGNTNSFECRRPSLWREDPSIIKDWNMLGWKVDECLVRDVPLTDKCSVNYSTGIIIVVCCVNALKFICMLYGVRLLSKDGQYSKPLSTIGDAIASFLEIRDGTTCGLALINKATLSRQNSAWSAKRKDVWTADRFRWFQLVSKKRLSWTLLMSMVVLFGGISAMLASFVLIKQRAGTARHILDIPFGATDQYTFGQLGRHIAIGDRDSTRKAFFPLIFFANIYASKRKALRVSSPKGEQRSTYFLSLPWRYGIPLAATSALLHWTLSQSIFLTALATYRPEGFNNELLFLGSSPRPLILTVTLGFIIGIVLLGLCFRKSKGVLPRGGTCSAIISAACHGPAGDTEAAFKPFKWGEIDAAQSSGLLPRKGHIQDINEAKHAQSTGVDIELTELAGLGHCCFTTYDVTAPVQGREYC</sequence>
<comment type="caution">
    <text evidence="3">The sequence shown here is derived from an EMBL/GenBank/DDBJ whole genome shotgun (WGS) entry which is preliminary data.</text>
</comment>
<evidence type="ECO:0000256" key="1">
    <source>
        <dbReference type="SAM" id="Phobius"/>
    </source>
</evidence>
<organism evidence="3 4">
    <name type="scientific">Paraphoma chrysanthemicola</name>
    <dbReference type="NCBI Taxonomy" id="798071"/>
    <lineage>
        <taxon>Eukaryota</taxon>
        <taxon>Fungi</taxon>
        <taxon>Dikarya</taxon>
        <taxon>Ascomycota</taxon>
        <taxon>Pezizomycotina</taxon>
        <taxon>Dothideomycetes</taxon>
        <taxon>Pleosporomycetidae</taxon>
        <taxon>Pleosporales</taxon>
        <taxon>Pleosporineae</taxon>
        <taxon>Phaeosphaeriaceae</taxon>
        <taxon>Paraphoma</taxon>
    </lineage>
</organism>
<keyword evidence="1" id="KW-0812">Transmembrane</keyword>
<gene>
    <name evidence="3" type="ORF">FB567DRAFT_630623</name>
</gene>
<feature type="transmembrane region" description="Helical" evidence="1">
    <location>
        <begin position="128"/>
        <end position="145"/>
    </location>
</feature>
<dbReference type="Proteomes" id="UP000813461">
    <property type="component" value="Unassembled WGS sequence"/>
</dbReference>
<proteinExistence type="predicted"/>
<feature type="domain" description="DUF6536" evidence="2">
    <location>
        <begin position="13"/>
        <end position="168"/>
    </location>
</feature>
<evidence type="ECO:0000313" key="4">
    <source>
        <dbReference type="Proteomes" id="UP000813461"/>
    </source>
</evidence>
<feature type="transmembrane region" description="Helical" evidence="1">
    <location>
        <begin position="72"/>
        <end position="93"/>
    </location>
</feature>
<keyword evidence="4" id="KW-1185">Reference proteome</keyword>
<protein>
    <recommendedName>
        <fullName evidence="2">DUF6536 domain-containing protein</fullName>
    </recommendedName>
</protein>
<dbReference type="PANTHER" id="PTHR35395">
    <property type="entry name" value="DUF6536 DOMAIN-CONTAINING PROTEIN"/>
    <property type="match status" value="1"/>
</dbReference>
<feature type="transmembrane region" description="Helical" evidence="1">
    <location>
        <begin position="375"/>
        <end position="398"/>
    </location>
</feature>
<dbReference type="EMBL" id="JAGMVJ010000014">
    <property type="protein sequence ID" value="KAH7082209.1"/>
    <property type="molecule type" value="Genomic_DNA"/>
</dbReference>
<dbReference type="AlphaFoldDB" id="A0A8K0VVY6"/>
<feature type="transmembrane region" description="Helical" evidence="1">
    <location>
        <begin position="471"/>
        <end position="496"/>
    </location>
</feature>
<feature type="transmembrane region" description="Helical" evidence="1">
    <location>
        <begin position="15"/>
        <end position="39"/>
    </location>
</feature>
<accession>A0A8K0VVY6</accession>
<feature type="transmembrane region" description="Helical" evidence="1">
    <location>
        <begin position="621"/>
        <end position="641"/>
    </location>
</feature>
<keyword evidence="1" id="KW-1133">Transmembrane helix</keyword>
<name>A0A8K0VVY6_9PLEO</name>
<dbReference type="OrthoDB" id="5429634at2759"/>
<dbReference type="InterPro" id="IPR046623">
    <property type="entry name" value="DUF6536"/>
</dbReference>
<evidence type="ECO:0000259" key="2">
    <source>
        <dbReference type="Pfam" id="PF20163"/>
    </source>
</evidence>
<dbReference type="PANTHER" id="PTHR35395:SF1">
    <property type="entry name" value="DUF6536 DOMAIN-CONTAINING PROTEIN"/>
    <property type="match status" value="1"/>
</dbReference>
<feature type="transmembrane region" description="Helical" evidence="1">
    <location>
        <begin position="576"/>
        <end position="601"/>
    </location>
</feature>
<evidence type="ECO:0000313" key="3">
    <source>
        <dbReference type="EMBL" id="KAH7082209.1"/>
    </source>
</evidence>
<reference evidence="3" key="1">
    <citation type="journal article" date="2021" name="Nat. Commun.">
        <title>Genetic determinants of endophytism in the Arabidopsis root mycobiome.</title>
        <authorList>
            <person name="Mesny F."/>
            <person name="Miyauchi S."/>
            <person name="Thiergart T."/>
            <person name="Pickel B."/>
            <person name="Atanasova L."/>
            <person name="Karlsson M."/>
            <person name="Huettel B."/>
            <person name="Barry K.W."/>
            <person name="Haridas S."/>
            <person name="Chen C."/>
            <person name="Bauer D."/>
            <person name="Andreopoulos W."/>
            <person name="Pangilinan J."/>
            <person name="LaButti K."/>
            <person name="Riley R."/>
            <person name="Lipzen A."/>
            <person name="Clum A."/>
            <person name="Drula E."/>
            <person name="Henrissat B."/>
            <person name="Kohler A."/>
            <person name="Grigoriev I.V."/>
            <person name="Martin F.M."/>
            <person name="Hacquard S."/>
        </authorList>
    </citation>
    <scope>NUCLEOTIDE SEQUENCE</scope>
    <source>
        <strain evidence="3">MPI-SDFR-AT-0120</strain>
    </source>
</reference>
<dbReference type="Pfam" id="PF20163">
    <property type="entry name" value="DUF6536"/>
    <property type="match status" value="1"/>
</dbReference>